<dbReference type="InterPro" id="IPR009051">
    <property type="entry name" value="Helical_ferredxn"/>
</dbReference>
<evidence type="ECO:0000256" key="8">
    <source>
        <dbReference type="ARBA" id="ARBA00048792"/>
    </source>
</evidence>
<evidence type="ECO:0000256" key="12">
    <source>
        <dbReference type="SAM" id="MobiDB-lite"/>
    </source>
</evidence>
<evidence type="ECO:0000256" key="7">
    <source>
        <dbReference type="ARBA" id="ARBA00047685"/>
    </source>
</evidence>
<evidence type="ECO:0000256" key="4">
    <source>
        <dbReference type="ARBA" id="ARBA00023002"/>
    </source>
</evidence>
<evidence type="ECO:0000259" key="13">
    <source>
        <dbReference type="PROSITE" id="PS51379"/>
    </source>
</evidence>
<dbReference type="Gene3D" id="3.50.50.60">
    <property type="entry name" value="FAD/NAD(P)-binding domain"/>
    <property type="match status" value="1"/>
</dbReference>
<protein>
    <recommendedName>
        <fullName evidence="11">dihydrouracil dehydrogenase (NAD(+))</fullName>
        <ecNumber evidence="11">1.3.1.1</ecNumber>
    </recommendedName>
    <alternativeName>
        <fullName evidence="6">Dihydrothymine dehydrogenase</fullName>
    </alternativeName>
    <alternativeName>
        <fullName evidence="5">Dihydrouracil dehydrogenase</fullName>
    </alternativeName>
</protein>
<proteinExistence type="predicted"/>
<dbReference type="SUPFAM" id="SSF51971">
    <property type="entry name" value="Nucleotide-binding domain"/>
    <property type="match status" value="1"/>
</dbReference>
<feature type="region of interest" description="Disordered" evidence="12">
    <location>
        <begin position="1"/>
        <end position="23"/>
    </location>
</feature>
<dbReference type="InterPro" id="IPR036188">
    <property type="entry name" value="FAD/NAD-bd_sf"/>
</dbReference>
<dbReference type="EMBL" id="JAUSTP010000002">
    <property type="protein sequence ID" value="MDQ0188680.1"/>
    <property type="molecule type" value="Genomic_DNA"/>
</dbReference>
<comment type="subunit">
    <text evidence="10">Heterotetramer of 2 PreA and 2 PreT subunits.</text>
</comment>
<evidence type="ECO:0000256" key="3">
    <source>
        <dbReference type="ARBA" id="ARBA00022643"/>
    </source>
</evidence>
<dbReference type="InterPro" id="IPR023753">
    <property type="entry name" value="FAD/NAD-binding_dom"/>
</dbReference>
<dbReference type="PROSITE" id="PS51379">
    <property type="entry name" value="4FE4S_FER_2"/>
    <property type="match status" value="1"/>
</dbReference>
<keyword evidence="3" id="KW-0288">FMN</keyword>
<dbReference type="GO" id="GO:0016040">
    <property type="term" value="F:glutamate synthase (NADH) activity"/>
    <property type="evidence" value="ECO:0007669"/>
    <property type="project" value="UniProtKB-EC"/>
</dbReference>
<reference evidence="14 15" key="1">
    <citation type="submission" date="2023-07" db="EMBL/GenBank/DDBJ databases">
        <title>Genomic Encyclopedia of Type Strains, Phase IV (KMG-IV): sequencing the most valuable type-strain genomes for metagenomic binning, comparative biology and taxonomic classification.</title>
        <authorList>
            <person name="Goeker M."/>
        </authorList>
    </citation>
    <scope>NUCLEOTIDE SEQUENCE [LARGE SCALE GENOMIC DNA]</scope>
    <source>
        <strain evidence="14 15">DSM 4006</strain>
    </source>
</reference>
<feature type="domain" description="4Fe-4S ferredoxin-type" evidence="13">
    <location>
        <begin position="34"/>
        <end position="64"/>
    </location>
</feature>
<comment type="caution">
    <text evidence="14">The sequence shown here is derived from an EMBL/GenBank/DDBJ whole genome shotgun (WGS) entry which is preliminary data.</text>
</comment>
<organism evidence="14 15">
    <name type="scientific">Alicyclobacillus cycloheptanicus</name>
    <dbReference type="NCBI Taxonomy" id="1457"/>
    <lineage>
        <taxon>Bacteria</taxon>
        <taxon>Bacillati</taxon>
        <taxon>Bacillota</taxon>
        <taxon>Bacilli</taxon>
        <taxon>Bacillales</taxon>
        <taxon>Alicyclobacillaceae</taxon>
        <taxon>Alicyclobacillus</taxon>
    </lineage>
</organism>
<comment type="catalytic activity">
    <reaction evidence="7">
        <text>5,6-dihydrothymine + NAD(+) = thymine + NADH + H(+)</text>
        <dbReference type="Rhea" id="RHEA:28791"/>
        <dbReference type="ChEBI" id="CHEBI:15378"/>
        <dbReference type="ChEBI" id="CHEBI:17821"/>
        <dbReference type="ChEBI" id="CHEBI:27468"/>
        <dbReference type="ChEBI" id="CHEBI:57540"/>
        <dbReference type="ChEBI" id="CHEBI:57945"/>
        <dbReference type="EC" id="1.3.1.1"/>
    </reaction>
</comment>
<dbReference type="SUPFAM" id="SSF46548">
    <property type="entry name" value="alpha-helical ferredoxin"/>
    <property type="match status" value="1"/>
</dbReference>
<sequence>MEWSPHSAGGAAPGTVPPAASRVHESIHKPLTREEVMREANRCLFCYDAPCTQACPTHIDVPGFIHKIATENLRGSARVIMDANPIGASCARVCPTEDLCEGACVLGKDESPIRIGDLQRYVTDWAKATGVQLFTAGRPTGFRVAVVGGGPAGLAAARELRRFGHDVTIFEAKDQLGGLDTFGIVPFRLPIEEALWEAQQVVEMGVDVRTSTAVGVDVSVDDVLSQYNAVVLACGMGQVPPLGIPGETLEGVWDAIAFIERVKTGADVGELGRRVAVIGAGNTAIDAATCARRLGVEEVVMYYRRTEREMTAYPFEYAFAKSEGVVFRWKCAPVRVLGAGGRVIALELTETTLVTDEAGRQVPVPVAGSEFTVPVDTVISAIGQSRLTPLVEAFGLAHQGGVVQLTSGQRTSERKVFAAGDCTFAKGGREAMVVEAAEQGKRAAWEVDVFLRGGGQDG</sequence>
<evidence type="ECO:0000256" key="11">
    <source>
        <dbReference type="ARBA" id="ARBA00049728"/>
    </source>
</evidence>
<dbReference type="Proteomes" id="UP001232973">
    <property type="component" value="Unassembled WGS sequence"/>
</dbReference>
<dbReference type="PANTHER" id="PTHR43073">
    <property type="entry name" value="DIHYDROPYRIMIDINE DEHYDROGENASE [NADP(+)]"/>
    <property type="match status" value="1"/>
</dbReference>
<keyword evidence="15" id="KW-1185">Reference proteome</keyword>
<evidence type="ECO:0000256" key="10">
    <source>
        <dbReference type="ARBA" id="ARBA00049714"/>
    </source>
</evidence>
<gene>
    <name evidence="14" type="ORF">J2S03_000492</name>
</gene>
<dbReference type="PRINTS" id="PR00419">
    <property type="entry name" value="ADXRDTASE"/>
</dbReference>
<keyword evidence="2" id="KW-0285">Flavoprotein</keyword>
<comment type="cofactor">
    <cofactor evidence="1">
        <name>FMN</name>
        <dbReference type="ChEBI" id="CHEBI:58210"/>
    </cofactor>
</comment>
<accession>A0ABT9XEF6</accession>
<name>A0ABT9XEF6_9BACL</name>
<evidence type="ECO:0000256" key="5">
    <source>
        <dbReference type="ARBA" id="ARBA00030119"/>
    </source>
</evidence>
<dbReference type="EC" id="1.3.1.1" evidence="11"/>
<dbReference type="InterPro" id="IPR028261">
    <property type="entry name" value="DPD_II"/>
</dbReference>
<dbReference type="Pfam" id="PF14691">
    <property type="entry name" value="Fer4_20"/>
    <property type="match status" value="1"/>
</dbReference>
<comment type="catalytic activity">
    <reaction evidence="8">
        <text>5,6-dihydrouracil + NAD(+) = uracil + NADH + H(+)</text>
        <dbReference type="Rhea" id="RHEA:20189"/>
        <dbReference type="ChEBI" id="CHEBI:15378"/>
        <dbReference type="ChEBI" id="CHEBI:15901"/>
        <dbReference type="ChEBI" id="CHEBI:17568"/>
        <dbReference type="ChEBI" id="CHEBI:57540"/>
        <dbReference type="ChEBI" id="CHEBI:57945"/>
        <dbReference type="EC" id="1.3.1.1"/>
    </reaction>
</comment>
<evidence type="ECO:0000313" key="14">
    <source>
        <dbReference type="EMBL" id="MDQ0188680.1"/>
    </source>
</evidence>
<comment type="function">
    <text evidence="9">Involved in pyrimidine base degradation. Catalyzes physiologically the reduction of uracil to 5,6-dihydrouracil (DHU) by using NADH as a specific cosubstrate. It also catalyzes the reverse reaction and the reduction of thymine to 5,6-dihydrothymine (DHT).</text>
</comment>
<evidence type="ECO:0000256" key="6">
    <source>
        <dbReference type="ARBA" id="ARBA00032722"/>
    </source>
</evidence>
<dbReference type="Gene3D" id="1.10.1060.10">
    <property type="entry name" value="Alpha-helical ferredoxin"/>
    <property type="match status" value="1"/>
</dbReference>
<dbReference type="Pfam" id="PF07992">
    <property type="entry name" value="Pyr_redox_2"/>
    <property type="match status" value="1"/>
</dbReference>
<evidence type="ECO:0000256" key="9">
    <source>
        <dbReference type="ARBA" id="ARBA00049578"/>
    </source>
</evidence>
<dbReference type="Gene3D" id="3.40.50.720">
    <property type="entry name" value="NAD(P)-binding Rossmann-like Domain"/>
    <property type="match status" value="1"/>
</dbReference>
<evidence type="ECO:0000256" key="1">
    <source>
        <dbReference type="ARBA" id="ARBA00001917"/>
    </source>
</evidence>
<dbReference type="RefSeq" id="WP_274455334.1">
    <property type="nucleotide sequence ID" value="NZ_CP067097.1"/>
</dbReference>
<evidence type="ECO:0000256" key="2">
    <source>
        <dbReference type="ARBA" id="ARBA00022630"/>
    </source>
</evidence>
<feature type="compositionally biased region" description="Low complexity" evidence="12">
    <location>
        <begin position="8"/>
        <end position="20"/>
    </location>
</feature>
<dbReference type="PANTHER" id="PTHR43073:SF2">
    <property type="entry name" value="DIHYDROPYRIMIDINE DEHYDROGENASE [NADP(+)]"/>
    <property type="match status" value="1"/>
</dbReference>
<dbReference type="InterPro" id="IPR017896">
    <property type="entry name" value="4Fe4S_Fe-S-bd"/>
</dbReference>
<keyword evidence="4 14" id="KW-0560">Oxidoreductase</keyword>
<dbReference type="GO" id="GO:0004355">
    <property type="term" value="F:glutamate synthase (NADPH) activity"/>
    <property type="evidence" value="ECO:0007669"/>
    <property type="project" value="UniProtKB-EC"/>
</dbReference>
<evidence type="ECO:0000313" key="15">
    <source>
        <dbReference type="Proteomes" id="UP001232973"/>
    </source>
</evidence>